<evidence type="ECO:0000259" key="2">
    <source>
        <dbReference type="Pfam" id="PF05425"/>
    </source>
</evidence>
<evidence type="ECO:0000313" key="4">
    <source>
        <dbReference type="Proteomes" id="UP000287701"/>
    </source>
</evidence>
<dbReference type="GO" id="GO:0016020">
    <property type="term" value="C:membrane"/>
    <property type="evidence" value="ECO:0007669"/>
    <property type="project" value="InterPro"/>
</dbReference>
<dbReference type="EMBL" id="CP035107">
    <property type="protein sequence ID" value="QAR31074.1"/>
    <property type="molecule type" value="Genomic_DNA"/>
</dbReference>
<dbReference type="InterPro" id="IPR008457">
    <property type="entry name" value="Cu-R_CopD_dom"/>
</dbReference>
<accession>A0A3R5Y3W4</accession>
<feature type="transmembrane region" description="Helical" evidence="1">
    <location>
        <begin position="89"/>
        <end position="106"/>
    </location>
</feature>
<feature type="transmembrane region" description="Helical" evidence="1">
    <location>
        <begin position="6"/>
        <end position="28"/>
    </location>
</feature>
<feature type="domain" description="Copper resistance protein D" evidence="2">
    <location>
        <begin position="45"/>
        <end position="128"/>
    </location>
</feature>
<protein>
    <submittedName>
        <fullName evidence="3">Copper resistance protein CopD</fullName>
    </submittedName>
</protein>
<dbReference type="Proteomes" id="UP000287701">
    <property type="component" value="Chromosome"/>
</dbReference>
<feature type="transmembrane region" description="Helical" evidence="1">
    <location>
        <begin position="49"/>
        <end position="69"/>
    </location>
</feature>
<keyword evidence="1" id="KW-0472">Membrane</keyword>
<keyword evidence="1" id="KW-0812">Transmembrane</keyword>
<evidence type="ECO:0000256" key="1">
    <source>
        <dbReference type="SAM" id="Phobius"/>
    </source>
</evidence>
<sequence length="144" mass="16177">MFKLALILHVLGAAIWVGGHLVLLFGYVPKAVKNKDCSIIEGFESKYEPIGVPALIIQIITGIYMAFFYFDYKFMSFSNGLERAVNIKIILLLCIFALAIHARFFIIPKLNKNNLIPMIYHIVGVNIISVLMLIIGVLFRFGGI</sequence>
<feature type="transmembrane region" description="Helical" evidence="1">
    <location>
        <begin position="118"/>
        <end position="141"/>
    </location>
</feature>
<dbReference type="AlphaFoldDB" id="A0A3R5Y3W4"/>
<dbReference type="OrthoDB" id="1162754at2"/>
<name>A0A3R5Y3W4_ORNRH</name>
<gene>
    <name evidence="3" type="ORF">EQP59_06875</name>
</gene>
<evidence type="ECO:0000313" key="3">
    <source>
        <dbReference type="EMBL" id="QAR31074.1"/>
    </source>
</evidence>
<proteinExistence type="predicted"/>
<dbReference type="Pfam" id="PF05425">
    <property type="entry name" value="CopD"/>
    <property type="match status" value="1"/>
</dbReference>
<dbReference type="RefSeq" id="WP_128501524.1">
    <property type="nucleotide sequence ID" value="NZ_CP035107.1"/>
</dbReference>
<organism evidence="3 4">
    <name type="scientific">Ornithobacterium rhinotracheale</name>
    <dbReference type="NCBI Taxonomy" id="28251"/>
    <lineage>
        <taxon>Bacteria</taxon>
        <taxon>Pseudomonadati</taxon>
        <taxon>Bacteroidota</taxon>
        <taxon>Flavobacteriia</taxon>
        <taxon>Flavobacteriales</taxon>
        <taxon>Weeksellaceae</taxon>
        <taxon>Ornithobacterium</taxon>
    </lineage>
</organism>
<keyword evidence="1" id="KW-1133">Transmembrane helix</keyword>
<reference evidence="3 4" key="1">
    <citation type="submission" date="2019-01" db="EMBL/GenBank/DDBJ databases">
        <title>Whole Genome of Ornithobacterium rhinotracheale FARPER-174b.</title>
        <authorList>
            <person name="Tataje-Lavanda L.A."/>
            <person name="Montalvan A."/>
            <person name="Montesinos R."/>
            <person name="Zimic M."/>
            <person name="Fernandez-Sanchez M."/>
            <person name="Fernandez-Diaz M."/>
        </authorList>
    </citation>
    <scope>NUCLEOTIDE SEQUENCE [LARGE SCALE GENOMIC DNA]</scope>
    <source>
        <strain evidence="3 4">FARPER-174b</strain>
    </source>
</reference>